<feature type="signal peptide" evidence="1">
    <location>
        <begin position="1"/>
        <end position="28"/>
    </location>
</feature>
<dbReference type="PaxDb" id="3218-PP1S160_149V6.3"/>
<dbReference type="SUPFAM" id="SSF48317">
    <property type="entry name" value="Acid phosphatase/Vanadium-dependent haloperoxidase"/>
    <property type="match status" value="1"/>
</dbReference>
<keyword evidence="1" id="KW-0732">Signal</keyword>
<dbReference type="Gene3D" id="1.10.606.20">
    <property type="match status" value="1"/>
</dbReference>
<evidence type="ECO:0000313" key="4">
    <source>
        <dbReference type="Proteomes" id="UP000006727"/>
    </source>
</evidence>
<reference evidence="2 4" key="1">
    <citation type="journal article" date="2008" name="Science">
        <title>The Physcomitrella genome reveals evolutionary insights into the conquest of land by plants.</title>
        <authorList>
            <person name="Rensing S."/>
            <person name="Lang D."/>
            <person name="Zimmer A."/>
            <person name="Terry A."/>
            <person name="Salamov A."/>
            <person name="Shapiro H."/>
            <person name="Nishiyama T."/>
            <person name="Perroud P.-F."/>
            <person name="Lindquist E."/>
            <person name="Kamisugi Y."/>
            <person name="Tanahashi T."/>
            <person name="Sakakibara K."/>
            <person name="Fujita T."/>
            <person name="Oishi K."/>
            <person name="Shin-I T."/>
            <person name="Kuroki Y."/>
            <person name="Toyoda A."/>
            <person name="Suzuki Y."/>
            <person name="Hashimoto A."/>
            <person name="Yamaguchi K."/>
            <person name="Sugano A."/>
            <person name="Kohara Y."/>
            <person name="Fujiyama A."/>
            <person name="Anterola A."/>
            <person name="Aoki S."/>
            <person name="Ashton N."/>
            <person name="Barbazuk W.B."/>
            <person name="Barker E."/>
            <person name="Bennetzen J."/>
            <person name="Bezanilla M."/>
            <person name="Blankenship R."/>
            <person name="Cho S.H."/>
            <person name="Dutcher S."/>
            <person name="Estelle M."/>
            <person name="Fawcett J.A."/>
            <person name="Gundlach H."/>
            <person name="Hanada K."/>
            <person name="Heyl A."/>
            <person name="Hicks K.A."/>
            <person name="Hugh J."/>
            <person name="Lohr M."/>
            <person name="Mayer K."/>
            <person name="Melkozernov A."/>
            <person name="Murata T."/>
            <person name="Nelson D."/>
            <person name="Pils B."/>
            <person name="Prigge M."/>
            <person name="Reiss B."/>
            <person name="Renner T."/>
            <person name="Rombauts S."/>
            <person name="Rushton P."/>
            <person name="Sanderfoot A."/>
            <person name="Schween G."/>
            <person name="Shiu S.-H."/>
            <person name="Stueber K."/>
            <person name="Theodoulou F.L."/>
            <person name="Tu H."/>
            <person name="Van de Peer Y."/>
            <person name="Verrier P.J."/>
            <person name="Waters E."/>
            <person name="Wood A."/>
            <person name="Yang L."/>
            <person name="Cove D."/>
            <person name="Cuming A."/>
            <person name="Hasebe M."/>
            <person name="Lucas S."/>
            <person name="Mishler D.B."/>
            <person name="Reski R."/>
            <person name="Grigoriev I."/>
            <person name="Quatrano R.S."/>
            <person name="Boore J.L."/>
        </authorList>
    </citation>
    <scope>NUCLEOTIDE SEQUENCE [LARGE SCALE GENOMIC DNA]</scope>
    <source>
        <strain evidence="3 4">cv. Gransden 2004</strain>
    </source>
</reference>
<dbReference type="Gramene" id="Pp3c4_1240V3.3">
    <property type="protein sequence ID" value="PAC:32921862.CDS.1"/>
    <property type="gene ID" value="Pp3c4_1240"/>
</dbReference>
<evidence type="ECO:0000313" key="3">
    <source>
        <dbReference type="EnsemblPlants" id="PAC:32921860.CDS.1"/>
    </source>
</evidence>
<dbReference type="EnsemblPlants" id="Pp3c4_1240V3.3">
    <property type="protein sequence ID" value="PAC:32921862.CDS.1"/>
    <property type="gene ID" value="Pp3c4_1240"/>
</dbReference>
<dbReference type="OrthoDB" id="10349780at2759"/>
<keyword evidence="4" id="KW-1185">Reference proteome</keyword>
<dbReference type="EnsemblPlants" id="Pp3c4_1240V3.1">
    <property type="protein sequence ID" value="PAC:32921860.CDS.1"/>
    <property type="gene ID" value="Pp3c4_1240"/>
</dbReference>
<dbReference type="Proteomes" id="UP000006727">
    <property type="component" value="Chromosome 4"/>
</dbReference>
<dbReference type="Gramene" id="Pp3c4_1240V3.4">
    <property type="protein sequence ID" value="PAC:32921863.CDS.1"/>
    <property type="gene ID" value="Pp3c4_1240"/>
</dbReference>
<dbReference type="InterPro" id="IPR052559">
    <property type="entry name" value="V-haloperoxidase"/>
</dbReference>
<dbReference type="EnsemblPlants" id="Pp3c4_1240V3.2">
    <property type="protein sequence ID" value="PAC:32921861.CDS.1"/>
    <property type="gene ID" value="Pp3c4_1240"/>
</dbReference>
<evidence type="ECO:0000313" key="2">
    <source>
        <dbReference type="EMBL" id="PNR54718.1"/>
    </source>
</evidence>
<dbReference type="PANTHER" id="PTHR34599:SF1">
    <property type="entry name" value="PHOSPHATIDIC ACID PHOSPHATASE TYPE 2_HALOPEROXIDASE DOMAIN-CONTAINING PROTEIN"/>
    <property type="match status" value="1"/>
</dbReference>
<evidence type="ECO:0000256" key="1">
    <source>
        <dbReference type="SAM" id="SignalP"/>
    </source>
</evidence>
<feature type="chain" id="PRO_5043158316" description="Phosphatidic acid phosphatase type 2/haloperoxidase domain-containing protein" evidence="1">
    <location>
        <begin position="29"/>
        <end position="471"/>
    </location>
</feature>
<dbReference type="PANTHER" id="PTHR34599">
    <property type="entry name" value="PEROXIDASE-RELATED"/>
    <property type="match status" value="1"/>
</dbReference>
<protein>
    <recommendedName>
        <fullName evidence="5">Phosphatidic acid phosphatase type 2/haloperoxidase domain-containing protein</fullName>
    </recommendedName>
</protein>
<dbReference type="Gramene" id="Pp3c4_1240V3.2">
    <property type="protein sequence ID" value="PAC:32921861.CDS.1"/>
    <property type="gene ID" value="Pp3c4_1240"/>
</dbReference>
<dbReference type="InterPro" id="IPR036938">
    <property type="entry name" value="PAP2/HPO_sf"/>
</dbReference>
<evidence type="ECO:0008006" key="5">
    <source>
        <dbReference type="Google" id="ProtNLM"/>
    </source>
</evidence>
<name>A0A2K1KLR3_PHYPA</name>
<gene>
    <name evidence="3" type="primary">LOC112281454</name>
    <name evidence="2" type="ORF">PHYPA_005611</name>
</gene>
<organism evidence="2">
    <name type="scientific">Physcomitrium patens</name>
    <name type="common">Spreading-leaved earth moss</name>
    <name type="synonym">Physcomitrella patens</name>
    <dbReference type="NCBI Taxonomy" id="3218"/>
    <lineage>
        <taxon>Eukaryota</taxon>
        <taxon>Viridiplantae</taxon>
        <taxon>Streptophyta</taxon>
        <taxon>Embryophyta</taxon>
        <taxon>Bryophyta</taxon>
        <taxon>Bryophytina</taxon>
        <taxon>Bryopsida</taxon>
        <taxon>Funariidae</taxon>
        <taxon>Funariales</taxon>
        <taxon>Funariaceae</taxon>
        <taxon>Physcomitrium</taxon>
    </lineage>
</organism>
<accession>A0A2K1KLR3</accession>
<reference evidence="3" key="3">
    <citation type="submission" date="2020-12" db="UniProtKB">
        <authorList>
            <consortium name="EnsemblPlants"/>
        </authorList>
    </citation>
    <scope>IDENTIFICATION</scope>
</reference>
<proteinExistence type="predicted"/>
<dbReference type="Gramene" id="Pp3c4_1240V3.1">
    <property type="protein sequence ID" value="PAC:32921860.CDS.1"/>
    <property type="gene ID" value="Pp3c4_1240"/>
</dbReference>
<reference evidence="2 4" key="2">
    <citation type="journal article" date="2018" name="Plant J.">
        <title>The Physcomitrella patens chromosome-scale assembly reveals moss genome structure and evolution.</title>
        <authorList>
            <person name="Lang D."/>
            <person name="Ullrich K.K."/>
            <person name="Murat F."/>
            <person name="Fuchs J."/>
            <person name="Jenkins J."/>
            <person name="Haas F.B."/>
            <person name="Piednoel M."/>
            <person name="Gundlach H."/>
            <person name="Van Bel M."/>
            <person name="Meyberg R."/>
            <person name="Vives C."/>
            <person name="Morata J."/>
            <person name="Symeonidi A."/>
            <person name="Hiss M."/>
            <person name="Muchero W."/>
            <person name="Kamisugi Y."/>
            <person name="Saleh O."/>
            <person name="Blanc G."/>
            <person name="Decker E.L."/>
            <person name="van Gessel N."/>
            <person name="Grimwood J."/>
            <person name="Hayes R.D."/>
            <person name="Graham S.W."/>
            <person name="Gunter L.E."/>
            <person name="McDaniel S.F."/>
            <person name="Hoernstein S.N.W."/>
            <person name="Larsson A."/>
            <person name="Li F.W."/>
            <person name="Perroud P.F."/>
            <person name="Phillips J."/>
            <person name="Ranjan P."/>
            <person name="Rokshar D.S."/>
            <person name="Rothfels C.J."/>
            <person name="Schneider L."/>
            <person name="Shu S."/>
            <person name="Stevenson D.W."/>
            <person name="Thummler F."/>
            <person name="Tillich M."/>
            <person name="Villarreal Aguilar J.C."/>
            <person name="Widiez T."/>
            <person name="Wong G.K."/>
            <person name="Wymore A."/>
            <person name="Zhang Y."/>
            <person name="Zimmer A.D."/>
            <person name="Quatrano R.S."/>
            <person name="Mayer K.F.X."/>
            <person name="Goodstein D."/>
            <person name="Casacuberta J.M."/>
            <person name="Vandepoele K."/>
            <person name="Reski R."/>
            <person name="Cuming A.C."/>
            <person name="Tuskan G.A."/>
            <person name="Maumus F."/>
            <person name="Salse J."/>
            <person name="Schmutz J."/>
            <person name="Rensing S.A."/>
        </authorList>
    </citation>
    <scope>NUCLEOTIDE SEQUENCE [LARGE SCALE GENOMIC DNA]</scope>
    <source>
        <strain evidence="3 4">cv. Gransden 2004</strain>
    </source>
</reference>
<dbReference type="RefSeq" id="XP_073389722.1">
    <property type="nucleotide sequence ID" value="XM_073533621.1"/>
</dbReference>
<dbReference type="AlphaFoldDB" id="A0A2K1KLR3"/>
<dbReference type="EnsemblPlants" id="Pp3c4_1240V3.4">
    <property type="protein sequence ID" value="PAC:32921863.CDS.1"/>
    <property type="gene ID" value="Pp3c4_1240"/>
</dbReference>
<sequence>MARSRAVLAVLPVVLLVLILTSARGAAAQDNVSVQWIRLFMQLFCSTTGITFESSILMATLNLAQWHALIALKRTGGCTTEEAVVAYASRTVLQNYFPFSSDVLIDPLLDRQLEDLQLTATQKRLAKRLGKGVAKRLIDKRSPLREFLVQEVRNAIKTRQDRPGLFGYVPGTPHNETAPLVTHYYSLEQPFVLPNAVDFVKEYLGDLKPPKVPSNAWDAAYDSLVNLGRIDWPGRTAAMNRTADLFSCSKEEVSFTTVGCNSDMFWINAAINSVPKKTPLYDVVTLLAKMSVAMHETQIVVMTMKDGYWFWRPADAFRTGDERHAPFPNWTPWAYTFFDPEYPSGTVAIFSTGATVLQSFFGKKIVPFSIEGSGVFGANCVHTPGAPIGTRRYDSIHAAVEESILGRIYSGAHYNSSTRDGEIVGATVANYVLNNWAKSTPSGVLPDTEHLNIFVELPKEQRQFLPVHYEV</sequence>
<dbReference type="GeneID" id="112281454"/>
<dbReference type="EMBL" id="ABEU02000004">
    <property type="protein sequence ID" value="PNR54718.1"/>
    <property type="molecule type" value="Genomic_DNA"/>
</dbReference>